<organism evidence="4 5">
    <name type="scientific">Orbilia brochopaga</name>
    <dbReference type="NCBI Taxonomy" id="3140254"/>
    <lineage>
        <taxon>Eukaryota</taxon>
        <taxon>Fungi</taxon>
        <taxon>Dikarya</taxon>
        <taxon>Ascomycota</taxon>
        <taxon>Pezizomycotina</taxon>
        <taxon>Orbiliomycetes</taxon>
        <taxon>Orbiliales</taxon>
        <taxon>Orbiliaceae</taxon>
        <taxon>Orbilia</taxon>
    </lineage>
</organism>
<feature type="region of interest" description="Disordered" evidence="2">
    <location>
        <begin position="972"/>
        <end position="1001"/>
    </location>
</feature>
<evidence type="ECO:0000259" key="3">
    <source>
        <dbReference type="PROSITE" id="PS50048"/>
    </source>
</evidence>
<dbReference type="Proteomes" id="UP001375240">
    <property type="component" value="Unassembled WGS sequence"/>
</dbReference>
<dbReference type="EMBL" id="JAVHNQ010000008">
    <property type="protein sequence ID" value="KAK6340820.1"/>
    <property type="molecule type" value="Genomic_DNA"/>
</dbReference>
<dbReference type="SUPFAM" id="SSF57701">
    <property type="entry name" value="Zn2/Cys6 DNA-binding domain"/>
    <property type="match status" value="1"/>
</dbReference>
<gene>
    <name evidence="4" type="ORF">TWF696_009138</name>
</gene>
<dbReference type="Pfam" id="PF00172">
    <property type="entry name" value="Zn_clus"/>
    <property type="match status" value="1"/>
</dbReference>
<sequence length="1136" mass="122582">MTSHAYPSAPPLPSPTAAVGLQGFASAGAGTDSRASSGAPSVTHKRSYQACIPCRRRKVRCDLGSVEAPHSPPCVRCRRESKECFFSATRRRGPGELTGPEEDEGPSRKKIKEETTAKGRQVVGPAVLPTTLPTKPGHTRAQSVSTVSGEFVSRPRQRPSGRNSFSDPRGYFEGQTEQGDRNIDPSLAGQQLDDPAQATSTLLSTDVYNTPDALALLFEAVGRSAHISPVNATSTSVSSGAPRRSYDRKNSSASATGGSPTVAESGNMRPPPPKSNTSSCDSRGVRFQDGSVSPKVNRNHINNLSIHSKRNRRLTGRELSPSRSRVLLADENDVPESILDPTLANGADDSDEDENPLEMGAEAGTTADPKSPTSPTSANPSSSSSKTKDDDPFKMFPQEAIASSLRAWAKYRLVNAGWLTPREALLLMTYFYNHMAPMSPIFTGYFSHPSTHEELVMTEPVLATTLLTLASRYCLLPGAGGLSRSYAIHDKLWRNLQSLFQRLMWGSEKGMRTMGTVLALVALTEWHCRGLHFPGEDDGEYTGLGAFGFPDEKADNVDDGDSSTANKYVVEGLGDSIGNLLEPAYRSDRMSWMLLGNSLALAYELGVFDENDDDSGVRPIGGVESSHPSASKLVARPSTATVQRILVISVMHLASRLGWTSMIPRHISVTVLFRGKQRSPFLQQQLQNGSQEPVDVDEPPSLTATPVQDLVLQSWVELTSLMKSASELLFPSRKATKAVLQTGRYSQLLEHFQPLLTSWRREFDNLTIEEPMRSIMRVEFEYLRLYVNSLALQAVVDRCTNTNLNPNNLNGTARKAAKDAAATPIDLNSNPTITPATFVAPPPVMGSMASHPSYATLVQICAGDEEYIKEVVDASRCLLLTVIRKLLPGGWLKHAPVRTYLRIASAAMYLLKTFALGAREDDIKVSMKLMDQTVYALRAASCDDVHLALRFADLLETLTARIRARFVRMNQSGKDTPNRLNHGEGATADQPMVDAAPNGAGNAINGTDAAGMTPATVVYGNVYTNDHNGSFPNGFNNSGGGNGQIPGQFPAYTANVFPTSFHAMGDTGNFTNLANMYGIGDQEMDGLFGGTTTGGDDWLTLPIEPLLGYGAGVSSGMMGPDVGGQDMLELLLAEEN</sequence>
<accession>A0AAV9UED2</accession>
<dbReference type="PANTHER" id="PTHR31644">
    <property type="entry name" value="TRANSCRIPTIONAL ACTIVATOR ARO80-RELATED"/>
    <property type="match status" value="1"/>
</dbReference>
<dbReference type="InterPro" id="IPR052780">
    <property type="entry name" value="AAA_Catabolism_Regulators"/>
</dbReference>
<dbReference type="CDD" id="cd00067">
    <property type="entry name" value="GAL4"/>
    <property type="match status" value="1"/>
</dbReference>
<evidence type="ECO:0000256" key="2">
    <source>
        <dbReference type="SAM" id="MobiDB-lite"/>
    </source>
</evidence>
<keyword evidence="1" id="KW-0539">Nucleus</keyword>
<dbReference type="InterPro" id="IPR036864">
    <property type="entry name" value="Zn2-C6_fun-type_DNA-bd_sf"/>
</dbReference>
<feature type="region of interest" description="Disordered" evidence="2">
    <location>
        <begin position="26"/>
        <end position="46"/>
    </location>
</feature>
<dbReference type="GO" id="GO:0005634">
    <property type="term" value="C:nucleus"/>
    <property type="evidence" value="ECO:0007669"/>
    <property type="project" value="TreeGrafter"/>
</dbReference>
<protein>
    <recommendedName>
        <fullName evidence="3">Zn(2)-C6 fungal-type domain-containing protein</fullName>
    </recommendedName>
</protein>
<dbReference type="GO" id="GO:0000981">
    <property type="term" value="F:DNA-binding transcription factor activity, RNA polymerase II-specific"/>
    <property type="evidence" value="ECO:0007669"/>
    <property type="project" value="InterPro"/>
</dbReference>
<feature type="region of interest" description="Disordered" evidence="2">
    <location>
        <begin position="86"/>
        <end position="192"/>
    </location>
</feature>
<evidence type="ECO:0000313" key="5">
    <source>
        <dbReference type="Proteomes" id="UP001375240"/>
    </source>
</evidence>
<evidence type="ECO:0000256" key="1">
    <source>
        <dbReference type="ARBA" id="ARBA00023242"/>
    </source>
</evidence>
<dbReference type="Gene3D" id="4.10.240.10">
    <property type="entry name" value="Zn(2)-C6 fungal-type DNA-binding domain"/>
    <property type="match status" value="1"/>
</dbReference>
<feature type="domain" description="Zn(2)-C6 fungal-type" evidence="3">
    <location>
        <begin position="50"/>
        <end position="86"/>
    </location>
</feature>
<dbReference type="PROSITE" id="PS00463">
    <property type="entry name" value="ZN2_CY6_FUNGAL_1"/>
    <property type="match status" value="1"/>
</dbReference>
<feature type="compositionally biased region" description="Low complexity" evidence="2">
    <location>
        <begin position="369"/>
        <end position="385"/>
    </location>
</feature>
<dbReference type="SMART" id="SM00066">
    <property type="entry name" value="GAL4"/>
    <property type="match status" value="1"/>
</dbReference>
<keyword evidence="5" id="KW-1185">Reference proteome</keyword>
<dbReference type="PANTHER" id="PTHR31644:SF2">
    <property type="entry name" value="TRANSCRIPTIONAL ACTIVATOR ARO80-RELATED"/>
    <property type="match status" value="1"/>
</dbReference>
<dbReference type="AlphaFoldDB" id="A0AAV9UED2"/>
<comment type="caution">
    <text evidence="4">The sequence shown here is derived from an EMBL/GenBank/DDBJ whole genome shotgun (WGS) entry which is preliminary data.</text>
</comment>
<dbReference type="GO" id="GO:0009074">
    <property type="term" value="P:aromatic amino acid family catabolic process"/>
    <property type="evidence" value="ECO:0007669"/>
    <property type="project" value="TreeGrafter"/>
</dbReference>
<feature type="region of interest" description="Disordered" evidence="2">
    <location>
        <begin position="231"/>
        <end position="393"/>
    </location>
</feature>
<dbReference type="PROSITE" id="PS50048">
    <property type="entry name" value="ZN2_CY6_FUNGAL_2"/>
    <property type="match status" value="1"/>
</dbReference>
<evidence type="ECO:0000313" key="4">
    <source>
        <dbReference type="EMBL" id="KAK6340820.1"/>
    </source>
</evidence>
<dbReference type="InterPro" id="IPR001138">
    <property type="entry name" value="Zn2Cys6_DnaBD"/>
</dbReference>
<reference evidence="4 5" key="1">
    <citation type="submission" date="2019-10" db="EMBL/GenBank/DDBJ databases">
        <authorList>
            <person name="Palmer J.M."/>
        </authorList>
    </citation>
    <scope>NUCLEOTIDE SEQUENCE [LARGE SCALE GENOMIC DNA]</scope>
    <source>
        <strain evidence="4 5">TWF696</strain>
    </source>
</reference>
<dbReference type="GO" id="GO:0045944">
    <property type="term" value="P:positive regulation of transcription by RNA polymerase II"/>
    <property type="evidence" value="ECO:0007669"/>
    <property type="project" value="TreeGrafter"/>
</dbReference>
<feature type="compositionally biased region" description="Polar residues" evidence="2">
    <location>
        <begin position="251"/>
        <end position="264"/>
    </location>
</feature>
<name>A0AAV9UED2_9PEZI</name>
<proteinExistence type="predicted"/>
<feature type="compositionally biased region" description="Polar residues" evidence="2">
    <location>
        <begin position="290"/>
        <end position="306"/>
    </location>
</feature>
<dbReference type="GO" id="GO:0008270">
    <property type="term" value="F:zinc ion binding"/>
    <property type="evidence" value="ECO:0007669"/>
    <property type="project" value="InterPro"/>
</dbReference>
<feature type="compositionally biased region" description="Basic and acidic residues" evidence="2">
    <location>
        <begin position="105"/>
        <end position="117"/>
    </location>
</feature>